<organism evidence="2 3">
    <name type="scientific">Hyperthermus butylicus (strain DSM 5456 / JCM 9403 / PLM1-5)</name>
    <dbReference type="NCBI Taxonomy" id="415426"/>
    <lineage>
        <taxon>Archaea</taxon>
        <taxon>Thermoproteota</taxon>
        <taxon>Thermoprotei</taxon>
        <taxon>Desulfurococcales</taxon>
        <taxon>Pyrodictiaceae</taxon>
        <taxon>Hyperthermus</taxon>
    </lineage>
</organism>
<dbReference type="Gene3D" id="3.40.50.300">
    <property type="entry name" value="P-loop containing nucleotide triphosphate hydrolases"/>
    <property type="match status" value="1"/>
</dbReference>
<accession>A2BKI7</accession>
<dbReference type="InterPro" id="IPR011545">
    <property type="entry name" value="DEAD/DEAH_box_helicase_dom"/>
</dbReference>
<dbReference type="EMBL" id="CP000493">
    <property type="protein sequence ID" value="ABM80498.1"/>
    <property type="molecule type" value="Genomic_DNA"/>
</dbReference>
<evidence type="ECO:0000313" key="2">
    <source>
        <dbReference type="EMBL" id="ABM80498.1"/>
    </source>
</evidence>
<name>A2BKI7_HYPBU</name>
<dbReference type="Pfam" id="PF00270">
    <property type="entry name" value="DEAD"/>
    <property type="match status" value="1"/>
</dbReference>
<dbReference type="eggNOG" id="arCOG01444">
    <property type="taxonomic scope" value="Archaea"/>
</dbReference>
<dbReference type="Proteomes" id="UP000002593">
    <property type="component" value="Chromosome"/>
</dbReference>
<dbReference type="GO" id="GO:0005524">
    <property type="term" value="F:ATP binding"/>
    <property type="evidence" value="ECO:0007669"/>
    <property type="project" value="InterPro"/>
</dbReference>
<keyword evidence="3" id="KW-1185">Reference proteome</keyword>
<dbReference type="EnsemblBacteria" id="ABM80498">
    <property type="protein sequence ID" value="ABM80498"/>
    <property type="gene ID" value="Hbut_0641"/>
</dbReference>
<dbReference type="OrthoDB" id="43851at2157"/>
<evidence type="ECO:0000259" key="1">
    <source>
        <dbReference type="Pfam" id="PF00270"/>
    </source>
</evidence>
<sequence length="87" mass="9337">MRAVLPLRRGISELAGEVRRGSNAVLVAPTGYGKSKSLPLLLEEAEKAGIAARAVHVLPLRALVRQQYEYLRGILGRDAGYLAGSKP</sequence>
<dbReference type="RefSeq" id="WP_011821816.1">
    <property type="nucleotide sequence ID" value="NC_008818.1"/>
</dbReference>
<evidence type="ECO:0000313" key="3">
    <source>
        <dbReference type="Proteomes" id="UP000002593"/>
    </source>
</evidence>
<dbReference type="SUPFAM" id="SSF52540">
    <property type="entry name" value="P-loop containing nucleoside triphosphate hydrolases"/>
    <property type="match status" value="1"/>
</dbReference>
<feature type="domain" description="DEAD/DEAH-box helicase" evidence="1">
    <location>
        <begin position="18"/>
        <end position="76"/>
    </location>
</feature>
<dbReference type="GeneID" id="4782314"/>
<dbReference type="HOGENOM" id="CLU_2475950_0_0_2"/>
<protein>
    <recommendedName>
        <fullName evidence="1">DEAD/DEAH-box helicase domain-containing protein</fullName>
    </recommendedName>
</protein>
<proteinExistence type="predicted"/>
<reference evidence="2 3" key="1">
    <citation type="journal article" date="2007" name="Archaea">
        <title>The genome of Hyperthermus butylicus: a sulfur-reducing, peptide fermenting, neutrophilic Crenarchaeote growing up to 108 degrees C.</title>
        <authorList>
            <person name="Brugger K."/>
            <person name="Chen L."/>
            <person name="Stark M."/>
            <person name="Zibat A."/>
            <person name="Redder P."/>
            <person name="Ruepp A."/>
            <person name="Awayez M."/>
            <person name="She Q."/>
            <person name="Garrett R.A."/>
            <person name="Klenk H.P."/>
        </authorList>
    </citation>
    <scope>NUCLEOTIDE SEQUENCE [LARGE SCALE GENOMIC DNA]</scope>
    <source>
        <strain evidence="3">DSM 5456 / JCM 9403 / PLM1-5</strain>
    </source>
</reference>
<dbReference type="InterPro" id="IPR027417">
    <property type="entry name" value="P-loop_NTPase"/>
</dbReference>
<dbReference type="KEGG" id="hbu:Hbut_0641"/>
<gene>
    <name evidence="2" type="ordered locus">Hbut_0641</name>
</gene>
<dbReference type="GO" id="GO:0003676">
    <property type="term" value="F:nucleic acid binding"/>
    <property type="evidence" value="ECO:0007669"/>
    <property type="project" value="InterPro"/>
</dbReference>
<dbReference type="STRING" id="415426.Hbut_0641"/>
<dbReference type="AlphaFoldDB" id="A2BKI7"/>